<reference evidence="7" key="1">
    <citation type="submission" date="2010-03" db="EMBL/GenBank/DDBJ databases">
        <title>Complete sequence of Mobiluncus curtisii ATCC 43063.</title>
        <authorList>
            <person name="Muzny D."/>
            <person name="Qin X."/>
            <person name="Deng J."/>
            <person name="Jiang H."/>
            <person name="Liu Y."/>
            <person name="Qu J."/>
            <person name="Song X.-Z."/>
            <person name="Zhang L."/>
            <person name="Thornton R."/>
            <person name="Coyle M."/>
            <person name="Francisco L."/>
            <person name="Jackson L."/>
            <person name="Javaid M."/>
            <person name="Korchina V."/>
            <person name="Kovar C."/>
            <person name="Mata R."/>
            <person name="Mathew T."/>
            <person name="Ngo R."/>
            <person name="Nguyen L."/>
            <person name="Nguyen N."/>
            <person name="Okwuonu G."/>
            <person name="Ongeri F."/>
            <person name="Pham C."/>
            <person name="Simmons D."/>
            <person name="Wilczek-Boney K."/>
            <person name="Hale W."/>
            <person name="Jakkamsetti A."/>
            <person name="Pham P."/>
            <person name="Ruth R."/>
            <person name="San Lucas F."/>
            <person name="Warren J."/>
            <person name="Zhang J."/>
            <person name="Zhao Z."/>
            <person name="Zhou C."/>
            <person name="Zhu D."/>
            <person name="Lee S."/>
            <person name="Bess C."/>
            <person name="Blankenburg K."/>
            <person name="Forbes L."/>
            <person name="Fu Q."/>
            <person name="Gubbala S."/>
            <person name="Hirani K."/>
            <person name="Jayaseelan J.C."/>
            <person name="Lara F."/>
            <person name="Munidasa M."/>
            <person name="Palculict T."/>
            <person name="Patil S."/>
            <person name="Pu L.-L."/>
            <person name="Saada N."/>
            <person name="Tang L."/>
            <person name="Weissenberger G."/>
            <person name="Zhu Y."/>
            <person name="Hemphill L."/>
            <person name="Shang Y."/>
            <person name="Youmans B."/>
            <person name="Ayvaz T."/>
            <person name="Ross M."/>
            <person name="Santibanez J."/>
            <person name="Aqrawi P."/>
            <person name="Gross S."/>
            <person name="Joshi V."/>
            <person name="Fowler G."/>
            <person name="Nazareth L."/>
            <person name="Reid J."/>
            <person name="Worley K."/>
            <person name="Petrosino J."/>
            <person name="Highlander S."/>
            <person name="Gibbs R."/>
            <person name="Gibbs R."/>
        </authorList>
    </citation>
    <scope>NUCLEOTIDE SEQUENCE [LARGE SCALE GENOMIC DNA]</scope>
    <source>
        <strain evidence="7">ATCC 43553</strain>
    </source>
</reference>
<dbReference type="Pfam" id="PF05860">
    <property type="entry name" value="TPS"/>
    <property type="match status" value="1"/>
</dbReference>
<evidence type="ECO:0000256" key="2">
    <source>
        <dbReference type="ARBA" id="ARBA00022525"/>
    </source>
</evidence>
<keyword evidence="2" id="KW-0964">Secreted</keyword>
<dbReference type="AlphaFoldDB" id="D4XGL7"/>
<dbReference type="InterPro" id="IPR008638">
    <property type="entry name" value="FhaB/CdiA-like_TPS"/>
</dbReference>
<dbReference type="InterPro" id="IPR050909">
    <property type="entry name" value="Bact_Autotransporter_VF"/>
</dbReference>
<dbReference type="EMBL" id="ADMS01000105">
    <property type="protein sequence ID" value="EFF74024.1"/>
    <property type="molecule type" value="Genomic_DNA"/>
</dbReference>
<dbReference type="NCBIfam" id="TIGR01901">
    <property type="entry name" value="adhes_NPXG"/>
    <property type="match status" value="1"/>
</dbReference>
<organism evidence="6 7">
    <name type="scientific">Achromobacter piechaudii ATCC 43553</name>
    <dbReference type="NCBI Taxonomy" id="742159"/>
    <lineage>
        <taxon>Bacteria</taxon>
        <taxon>Pseudomonadati</taxon>
        <taxon>Pseudomonadota</taxon>
        <taxon>Betaproteobacteria</taxon>
        <taxon>Burkholderiales</taxon>
        <taxon>Alcaligenaceae</taxon>
        <taxon>Achromobacter</taxon>
    </lineage>
</organism>
<evidence type="ECO:0000259" key="5">
    <source>
        <dbReference type="SMART" id="SM00912"/>
    </source>
</evidence>
<dbReference type="HOGENOM" id="CLU_471467_0_0_4"/>
<dbReference type="PANTHER" id="PTHR12338">
    <property type="entry name" value="AUTOTRANSPORTER"/>
    <property type="match status" value="1"/>
</dbReference>
<feature type="region of interest" description="Disordered" evidence="4">
    <location>
        <begin position="500"/>
        <end position="557"/>
    </location>
</feature>
<evidence type="ECO:0000256" key="3">
    <source>
        <dbReference type="ARBA" id="ARBA00022729"/>
    </source>
</evidence>
<dbReference type="PATRIC" id="fig|742159.3.peg.116"/>
<feature type="compositionally biased region" description="Polar residues" evidence="4">
    <location>
        <begin position="47"/>
        <end position="59"/>
    </location>
</feature>
<dbReference type="SMART" id="SM00912">
    <property type="entry name" value="Haemagg_act"/>
    <property type="match status" value="1"/>
</dbReference>
<proteinExistence type="predicted"/>
<feature type="compositionally biased region" description="Low complexity" evidence="4">
    <location>
        <begin position="74"/>
        <end position="89"/>
    </location>
</feature>
<keyword evidence="3" id="KW-0732">Signal</keyword>
<feature type="compositionally biased region" description="Basic residues" evidence="4">
    <location>
        <begin position="514"/>
        <end position="524"/>
    </location>
</feature>
<evidence type="ECO:0000313" key="7">
    <source>
        <dbReference type="Proteomes" id="UP000004510"/>
    </source>
</evidence>
<dbReference type="SUPFAM" id="SSF51126">
    <property type="entry name" value="Pectin lyase-like"/>
    <property type="match status" value="1"/>
</dbReference>
<comment type="subcellular location">
    <subcellularLocation>
        <location evidence="1">Secreted</location>
    </subcellularLocation>
</comment>
<protein>
    <submittedName>
        <fullName evidence="6">Filamentous hemeagglutinin family domain protein</fullName>
    </submittedName>
</protein>
<feature type="region of interest" description="Disordered" evidence="4">
    <location>
        <begin position="1"/>
        <end position="21"/>
    </location>
</feature>
<dbReference type="eggNOG" id="COG3210">
    <property type="taxonomic scope" value="Bacteria"/>
</dbReference>
<dbReference type="InterPro" id="IPR024973">
    <property type="entry name" value="ESPR"/>
</dbReference>
<dbReference type="InterPro" id="IPR012334">
    <property type="entry name" value="Pectin_lyas_fold"/>
</dbReference>
<dbReference type="GO" id="GO:0005576">
    <property type="term" value="C:extracellular region"/>
    <property type="evidence" value="ECO:0007669"/>
    <property type="project" value="UniProtKB-SubCell"/>
</dbReference>
<evidence type="ECO:0000256" key="1">
    <source>
        <dbReference type="ARBA" id="ARBA00004613"/>
    </source>
</evidence>
<evidence type="ECO:0000256" key="4">
    <source>
        <dbReference type="SAM" id="MobiDB-lite"/>
    </source>
</evidence>
<feature type="domain" description="Filamentous haemagglutinin FhaB/tRNA nuclease CdiA-like TPS" evidence="5">
    <location>
        <begin position="179"/>
        <end position="293"/>
    </location>
</feature>
<dbReference type="Gene3D" id="2.160.20.10">
    <property type="entry name" value="Single-stranded right-handed beta-helix, Pectin lyase-like"/>
    <property type="match status" value="1"/>
</dbReference>
<sequence>MACAPTPRARPAATRAGKPPASCATCRCRACSSRAFSTPAPFRRTNAPGQRSATANRSAHSAWASPMAAHTTWSASAPRGPGARATGRRLPIGNRASGCRPPATSESHPTRYVARTPARTQHFPQEENMNKTFALVWSDTRGGWVAASECARRRGKSAGGLRLSAVALALLGAVGLAQAQDLPTTGVIQHGTGQIAVEADKKTMRIQQKTDKMIIDWQRFDIGEGKQVIFDQPGRSSAVLNKVLGMHFSHINGALTSNGRVFLMNPNGIYFGSSSQVKVGGLVASTKLVSDDDFLGDGLMRFSGRSNASVVNDGSITAEDGGSVVMLSEGVSNYGHIRADQGGIALGSGQAFILGFGGNSMLDLQVERGAMNAIVENMGTLQANGGKVLLKGRSTDGVGALVVNNAGLIEARSLNGKSGAIVLDGGDSAQIDVGGKLIATGGDGMPGGTVWLRGKSVLFRPDVLIDTRSASGNNGLLSIISTHISVARDAYAAGPRHHLGRTNAQQESGDKQRLAHQHGRRRRDPRPAAMGQRFGPVLPGGAARPRERPDHSQGQWRVRRRAIARGRPARQCPRQAGR</sequence>
<dbReference type="Proteomes" id="UP000004510">
    <property type="component" value="Unassembled WGS sequence"/>
</dbReference>
<evidence type="ECO:0000313" key="6">
    <source>
        <dbReference type="EMBL" id="EFF74024.1"/>
    </source>
</evidence>
<dbReference type="PANTHER" id="PTHR12338:SF8">
    <property type="entry name" value="HEME_HEMOPEXIN-BINDING PROTEIN"/>
    <property type="match status" value="1"/>
</dbReference>
<feature type="region of interest" description="Disordered" evidence="4">
    <location>
        <begin position="39"/>
        <end position="109"/>
    </location>
</feature>
<dbReference type="Pfam" id="PF13018">
    <property type="entry name" value="ESPR"/>
    <property type="match status" value="1"/>
</dbReference>
<name>D4XGL7_9BURK</name>
<comment type="caution">
    <text evidence="6">The sequence shown here is derived from an EMBL/GenBank/DDBJ whole genome shotgun (WGS) entry which is preliminary data.</text>
</comment>
<gene>
    <name evidence="6" type="ORF">HMPREF0004_4614</name>
</gene>
<dbReference type="InterPro" id="IPR011050">
    <property type="entry name" value="Pectin_lyase_fold/virulence"/>
</dbReference>
<accession>D4XGL7</accession>